<feature type="non-terminal residue" evidence="1">
    <location>
        <position position="227"/>
    </location>
</feature>
<keyword evidence="2" id="KW-1185">Reference proteome</keyword>
<organism evidence="1 2">
    <name type="scientific">Polyporus arcularius HHB13444</name>
    <dbReference type="NCBI Taxonomy" id="1314778"/>
    <lineage>
        <taxon>Eukaryota</taxon>
        <taxon>Fungi</taxon>
        <taxon>Dikarya</taxon>
        <taxon>Basidiomycota</taxon>
        <taxon>Agaricomycotina</taxon>
        <taxon>Agaricomycetes</taxon>
        <taxon>Polyporales</taxon>
        <taxon>Polyporaceae</taxon>
        <taxon>Polyporus</taxon>
    </lineage>
</organism>
<dbReference type="InParanoid" id="A0A5C3PL25"/>
<protein>
    <submittedName>
        <fullName evidence="1">Uncharacterized protein</fullName>
    </submittedName>
</protein>
<dbReference type="AlphaFoldDB" id="A0A5C3PL25"/>
<proteinExistence type="predicted"/>
<dbReference type="Proteomes" id="UP000308197">
    <property type="component" value="Unassembled WGS sequence"/>
</dbReference>
<reference evidence="1 2" key="1">
    <citation type="journal article" date="2019" name="Nat. Ecol. Evol.">
        <title>Megaphylogeny resolves global patterns of mushroom evolution.</title>
        <authorList>
            <person name="Varga T."/>
            <person name="Krizsan K."/>
            <person name="Foldi C."/>
            <person name="Dima B."/>
            <person name="Sanchez-Garcia M."/>
            <person name="Sanchez-Ramirez S."/>
            <person name="Szollosi G.J."/>
            <person name="Szarkandi J.G."/>
            <person name="Papp V."/>
            <person name="Albert L."/>
            <person name="Andreopoulos W."/>
            <person name="Angelini C."/>
            <person name="Antonin V."/>
            <person name="Barry K.W."/>
            <person name="Bougher N.L."/>
            <person name="Buchanan P."/>
            <person name="Buyck B."/>
            <person name="Bense V."/>
            <person name="Catcheside P."/>
            <person name="Chovatia M."/>
            <person name="Cooper J."/>
            <person name="Damon W."/>
            <person name="Desjardin D."/>
            <person name="Finy P."/>
            <person name="Geml J."/>
            <person name="Haridas S."/>
            <person name="Hughes K."/>
            <person name="Justo A."/>
            <person name="Karasinski D."/>
            <person name="Kautmanova I."/>
            <person name="Kiss B."/>
            <person name="Kocsube S."/>
            <person name="Kotiranta H."/>
            <person name="LaButti K.M."/>
            <person name="Lechner B.E."/>
            <person name="Liimatainen K."/>
            <person name="Lipzen A."/>
            <person name="Lukacs Z."/>
            <person name="Mihaltcheva S."/>
            <person name="Morgado L.N."/>
            <person name="Niskanen T."/>
            <person name="Noordeloos M.E."/>
            <person name="Ohm R.A."/>
            <person name="Ortiz-Santana B."/>
            <person name="Ovrebo C."/>
            <person name="Racz N."/>
            <person name="Riley R."/>
            <person name="Savchenko A."/>
            <person name="Shiryaev A."/>
            <person name="Soop K."/>
            <person name="Spirin V."/>
            <person name="Szebenyi C."/>
            <person name="Tomsovsky M."/>
            <person name="Tulloss R.E."/>
            <person name="Uehling J."/>
            <person name="Grigoriev I.V."/>
            <person name="Vagvolgyi C."/>
            <person name="Papp T."/>
            <person name="Martin F.M."/>
            <person name="Miettinen O."/>
            <person name="Hibbett D.S."/>
            <person name="Nagy L.G."/>
        </authorList>
    </citation>
    <scope>NUCLEOTIDE SEQUENCE [LARGE SCALE GENOMIC DNA]</scope>
    <source>
        <strain evidence="1 2">HHB13444</strain>
    </source>
</reference>
<evidence type="ECO:0000313" key="1">
    <source>
        <dbReference type="EMBL" id="TFK86683.1"/>
    </source>
</evidence>
<name>A0A5C3PL25_9APHY</name>
<accession>A0A5C3PL25</accession>
<evidence type="ECO:0000313" key="2">
    <source>
        <dbReference type="Proteomes" id="UP000308197"/>
    </source>
</evidence>
<sequence length="227" mass="26114">MPSVDPANPDSDDLVTHHPVALATDYFDFLRVQINDPNAQYHKIRQLIVDFAFPNLPTRLPLTALRRILTQCLISRIRPYLSYQPITRDAADELDRLIAHRVHEYLGFPFHFNTYLLFAPFTHLGFDFPSIARLNDTAAVQGLLRDLDHHVPTFRTMARITLADWTCSLNDCRLPLEGTVTRSFHRSQRVLPQSWVIALDVLKAYGLAIRPTDQSFLYRGDVALRHL</sequence>
<dbReference type="EMBL" id="ML211188">
    <property type="protein sequence ID" value="TFK86683.1"/>
    <property type="molecule type" value="Genomic_DNA"/>
</dbReference>
<gene>
    <name evidence="1" type="ORF">K466DRAFT_523778</name>
</gene>